<dbReference type="Gene3D" id="3.40.50.720">
    <property type="entry name" value="NAD(P)-binding Rossmann-like Domain"/>
    <property type="match status" value="1"/>
</dbReference>
<dbReference type="PANTHER" id="PTHR10953">
    <property type="entry name" value="UBIQUITIN-ACTIVATING ENZYME E1"/>
    <property type="match status" value="1"/>
</dbReference>
<evidence type="ECO:0000259" key="1">
    <source>
        <dbReference type="Pfam" id="PF00899"/>
    </source>
</evidence>
<protein>
    <recommendedName>
        <fullName evidence="1">THIF-type NAD/FAD binding fold domain-containing protein</fullName>
    </recommendedName>
</protein>
<name>A0A163JY16_ABSGL</name>
<dbReference type="EMBL" id="LT554356">
    <property type="protein sequence ID" value="SAM04304.1"/>
    <property type="molecule type" value="Genomic_DNA"/>
</dbReference>
<dbReference type="Proteomes" id="UP000078561">
    <property type="component" value="Unassembled WGS sequence"/>
</dbReference>
<dbReference type="Pfam" id="PF00899">
    <property type="entry name" value="ThiF"/>
    <property type="match status" value="1"/>
</dbReference>
<evidence type="ECO:0000313" key="2">
    <source>
        <dbReference type="EMBL" id="SAM04304.1"/>
    </source>
</evidence>
<dbReference type="InterPro" id="IPR000594">
    <property type="entry name" value="ThiF_NAD_FAD-bd"/>
</dbReference>
<feature type="domain" description="THIF-type NAD/FAD binding fold" evidence="1">
    <location>
        <begin position="17"/>
        <end position="174"/>
    </location>
</feature>
<dbReference type="GO" id="GO:0019781">
    <property type="term" value="F:NEDD8 activating enzyme activity"/>
    <property type="evidence" value="ECO:0007669"/>
    <property type="project" value="TreeGrafter"/>
</dbReference>
<sequence>MSLEENEPIVDLKTQRYDRQLRLWATSGQAALENAKVCLLSATATGSEVLKNLILPGVGSITIVDDKIVDKCDIQSNFFLEPSDISNPIAEAVVNLLKELNEAVTTQFVQKSAHDLIEQDPSFFDAFTLIVASNLHEQDLSKLAQFCHARQKILISVSCKGLCGAFRIQAPEHTIIETHPENASDLRLTCPFPELMDYIKTFDDLDSLDQTDHAHVPFIVVLLLFVEKWKAEVSDERMDTYTLY</sequence>
<dbReference type="OrthoDB" id="1708823at2759"/>
<evidence type="ECO:0000313" key="3">
    <source>
        <dbReference type="Proteomes" id="UP000078561"/>
    </source>
</evidence>
<dbReference type="AlphaFoldDB" id="A0A163JY16"/>
<gene>
    <name evidence="2" type="primary">ABSGL_10164.1 scaffold 11802</name>
</gene>
<organism evidence="2">
    <name type="scientific">Absidia glauca</name>
    <name type="common">Pin mould</name>
    <dbReference type="NCBI Taxonomy" id="4829"/>
    <lineage>
        <taxon>Eukaryota</taxon>
        <taxon>Fungi</taxon>
        <taxon>Fungi incertae sedis</taxon>
        <taxon>Mucoromycota</taxon>
        <taxon>Mucoromycotina</taxon>
        <taxon>Mucoromycetes</taxon>
        <taxon>Mucorales</taxon>
        <taxon>Cunninghamellaceae</taxon>
        <taxon>Absidia</taxon>
    </lineage>
</organism>
<dbReference type="STRING" id="4829.A0A163JY16"/>
<dbReference type="OMA" id="TILWNAD"/>
<dbReference type="InParanoid" id="A0A163JY16"/>
<dbReference type="PANTHER" id="PTHR10953:SF29">
    <property type="entry name" value="NEDD8-ACTIVATING ENZYME E1 REGULATORY SUBUNIT"/>
    <property type="match status" value="1"/>
</dbReference>
<dbReference type="GO" id="GO:0005737">
    <property type="term" value="C:cytoplasm"/>
    <property type="evidence" value="ECO:0007669"/>
    <property type="project" value="TreeGrafter"/>
</dbReference>
<dbReference type="SUPFAM" id="SSF69572">
    <property type="entry name" value="Activating enzymes of the ubiquitin-like proteins"/>
    <property type="match status" value="1"/>
</dbReference>
<proteinExistence type="predicted"/>
<keyword evidence="3" id="KW-1185">Reference proteome</keyword>
<accession>A0A163JY16</accession>
<dbReference type="InterPro" id="IPR035985">
    <property type="entry name" value="Ubiquitin-activating_enz"/>
</dbReference>
<reference evidence="2" key="1">
    <citation type="submission" date="2016-04" db="EMBL/GenBank/DDBJ databases">
        <authorList>
            <person name="Evans L.H."/>
            <person name="Alamgir A."/>
            <person name="Owens N."/>
            <person name="Weber N.D."/>
            <person name="Virtaneva K."/>
            <person name="Barbian K."/>
            <person name="Babar A."/>
            <person name="Rosenke K."/>
        </authorList>
    </citation>
    <scope>NUCLEOTIDE SEQUENCE [LARGE SCALE GENOMIC DNA]</scope>
    <source>
        <strain evidence="2">CBS 101.48</strain>
    </source>
</reference>
<dbReference type="InterPro" id="IPR045886">
    <property type="entry name" value="ThiF/MoeB/HesA"/>
</dbReference>
<dbReference type="GO" id="GO:0045116">
    <property type="term" value="P:protein neddylation"/>
    <property type="evidence" value="ECO:0007669"/>
    <property type="project" value="TreeGrafter"/>
</dbReference>